<dbReference type="Proteomes" id="UP000431269">
    <property type="component" value="Chromosome"/>
</dbReference>
<sequence length="62" mass="6807">MSALPSTLNITLSHRIWRITLDGAFYGDYRTRRHATDSADAAAAALRKQGRVVTIIDPPVTP</sequence>
<name>A0A6I6MVF8_9CAUL</name>
<dbReference type="AlphaFoldDB" id="A0A6I6MVF8"/>
<evidence type="ECO:0000313" key="1">
    <source>
        <dbReference type="EMBL" id="QGZ96424.1"/>
    </source>
</evidence>
<organism evidence="1 2">
    <name type="scientific">Terricaulis silvestris</name>
    <dbReference type="NCBI Taxonomy" id="2686094"/>
    <lineage>
        <taxon>Bacteria</taxon>
        <taxon>Pseudomonadati</taxon>
        <taxon>Pseudomonadota</taxon>
        <taxon>Alphaproteobacteria</taxon>
        <taxon>Caulobacterales</taxon>
        <taxon>Caulobacteraceae</taxon>
        <taxon>Terricaulis</taxon>
    </lineage>
</organism>
<dbReference type="KEGG" id="tsv:DSM104635_03283"/>
<proteinExistence type="predicted"/>
<gene>
    <name evidence="1" type="ORF">DSM104635_03283</name>
</gene>
<accession>A0A6I6MVF8</accession>
<keyword evidence="2" id="KW-1185">Reference proteome</keyword>
<dbReference type="EMBL" id="CP047045">
    <property type="protein sequence ID" value="QGZ96424.1"/>
    <property type="molecule type" value="Genomic_DNA"/>
</dbReference>
<evidence type="ECO:0000313" key="2">
    <source>
        <dbReference type="Proteomes" id="UP000431269"/>
    </source>
</evidence>
<dbReference type="RefSeq" id="WP_158767211.1">
    <property type="nucleotide sequence ID" value="NZ_CP047045.1"/>
</dbReference>
<reference evidence="2" key="1">
    <citation type="submission" date="2019-12" db="EMBL/GenBank/DDBJ databases">
        <title>Complete genome of Terracaulis silvestris 0127_4.</title>
        <authorList>
            <person name="Vieira S."/>
            <person name="Riedel T."/>
            <person name="Sproer C."/>
            <person name="Pascual J."/>
            <person name="Boedeker C."/>
            <person name="Overmann J."/>
        </authorList>
    </citation>
    <scope>NUCLEOTIDE SEQUENCE [LARGE SCALE GENOMIC DNA]</scope>
    <source>
        <strain evidence="2">0127_4</strain>
    </source>
</reference>
<protein>
    <submittedName>
        <fullName evidence="1">Uncharacterized protein</fullName>
    </submittedName>
</protein>